<sequence length="119" mass="13108">MKKRLLSIAMLCLVLMFAVVPVVSATTPAIGFDEKKTIWYTDGVVSYEFTAPESKLYTFSLGKLLPVQMTQTLNVYDDQNQLLGNSVSYGIAKIYLNLTAGQVVRIDASTTFKAGLVVY</sequence>
<comment type="caution">
    <text evidence="2">The sequence shown here is derived from an EMBL/GenBank/DDBJ whole genome shotgun (WGS) entry which is preliminary data.</text>
</comment>
<dbReference type="Proteomes" id="UP000812277">
    <property type="component" value="Unassembled WGS sequence"/>
</dbReference>
<evidence type="ECO:0000313" key="2">
    <source>
        <dbReference type="EMBL" id="MBW7475556.1"/>
    </source>
</evidence>
<keyword evidence="3" id="KW-1185">Reference proteome</keyword>
<feature type="chain" id="PRO_5046151003" evidence="1">
    <location>
        <begin position="26"/>
        <end position="119"/>
    </location>
</feature>
<protein>
    <submittedName>
        <fullName evidence="2">Uncharacterized protein</fullName>
    </submittedName>
</protein>
<proteinExistence type="predicted"/>
<gene>
    <name evidence="2" type="ORF">K0T92_12415</name>
</gene>
<name>A0ABS7D6U3_9BACL</name>
<keyword evidence="1" id="KW-0732">Signal</keyword>
<dbReference type="EMBL" id="JAHZIJ010000007">
    <property type="protein sequence ID" value="MBW7475556.1"/>
    <property type="molecule type" value="Genomic_DNA"/>
</dbReference>
<evidence type="ECO:0000313" key="3">
    <source>
        <dbReference type="Proteomes" id="UP000812277"/>
    </source>
</evidence>
<dbReference type="RefSeq" id="WP_219872790.1">
    <property type="nucleotide sequence ID" value="NZ_JAHZIJ010000007.1"/>
</dbReference>
<accession>A0ABS7D6U3</accession>
<feature type="signal peptide" evidence="1">
    <location>
        <begin position="1"/>
        <end position="25"/>
    </location>
</feature>
<organism evidence="2 3">
    <name type="scientific">Paenibacillus oenotherae</name>
    <dbReference type="NCBI Taxonomy" id="1435645"/>
    <lineage>
        <taxon>Bacteria</taxon>
        <taxon>Bacillati</taxon>
        <taxon>Bacillota</taxon>
        <taxon>Bacilli</taxon>
        <taxon>Bacillales</taxon>
        <taxon>Paenibacillaceae</taxon>
        <taxon>Paenibacillus</taxon>
    </lineage>
</organism>
<reference evidence="2 3" key="1">
    <citation type="submission" date="2021-07" db="EMBL/GenBank/DDBJ databases">
        <title>Paenibacillus radiodurans sp. nov., isolated from the southeastern edge of Tengger Desert.</title>
        <authorList>
            <person name="Zhang G."/>
        </authorList>
    </citation>
    <scope>NUCLEOTIDE SEQUENCE [LARGE SCALE GENOMIC DNA]</scope>
    <source>
        <strain evidence="2 3">DT7-4</strain>
    </source>
</reference>
<evidence type="ECO:0000256" key="1">
    <source>
        <dbReference type="SAM" id="SignalP"/>
    </source>
</evidence>